<feature type="transmembrane region" description="Helical" evidence="1">
    <location>
        <begin position="156"/>
        <end position="174"/>
    </location>
</feature>
<feature type="transmembrane region" description="Helical" evidence="1">
    <location>
        <begin position="439"/>
        <end position="458"/>
    </location>
</feature>
<feature type="transmembrane region" description="Helical" evidence="1">
    <location>
        <begin position="304"/>
        <end position="325"/>
    </location>
</feature>
<keyword evidence="3" id="KW-1185">Reference proteome</keyword>
<sequence>MRNDTFAHPLFLLAANEVRLRLRRVSTLVTILAVVAVTWAMISDIRTGKALMIVHDARVLYTSSALALGSATMASLLFSLAGFYLARGRTGEDLRSGIGGVIGATQAGNALLVFSRWLGAVGSLVILLGAFMLTTFACHLLRGDGPLQPLVYLETYTLMLLPMAMFAASCAVLCDSWGPLMGKGGDLLYFIVWMMLLSLGAAVEEGTRVSSLAWLDFTGLANALNGLRSQVATESLGIGMMPFDAALAPVELPQSMWTADMVSARLLSAALAPLPLLPAMLLFHRFSPDRVKAGKARRRRTPLALLNGWLRPLAGCVQPLMRLAARTPGPLGQVLADAGLVLMTAPSAILVLVLCFLGGLLLPATVLPGLVAGAVAFWGILCSESTTRDATAGCEGLTSAAPGGVPRRFLRQWGAALLLGLLFTGPIALRWSAADPVRAFALLAGVAALAGCAALFGLLSRTPRLFLGLFLFGLYVAIQAKGVPMMDVVGFHGDATLASGATFLAAGLAFVAAGMAWTRRAH</sequence>
<feature type="non-terminal residue" evidence="2">
    <location>
        <position position="522"/>
    </location>
</feature>
<dbReference type="EMBL" id="JANUHA010000008">
    <property type="protein sequence ID" value="MCS0597201.1"/>
    <property type="molecule type" value="Genomic_DNA"/>
</dbReference>
<feature type="transmembrane region" description="Helical" evidence="1">
    <location>
        <begin position="262"/>
        <end position="283"/>
    </location>
</feature>
<feature type="transmembrane region" description="Helical" evidence="1">
    <location>
        <begin position="186"/>
        <end position="203"/>
    </location>
</feature>
<feature type="transmembrane region" description="Helical" evidence="1">
    <location>
        <begin position="117"/>
        <end position="136"/>
    </location>
</feature>
<keyword evidence="1" id="KW-0472">Membrane</keyword>
<evidence type="ECO:0000313" key="3">
    <source>
        <dbReference type="Proteomes" id="UP001206572"/>
    </source>
</evidence>
<keyword evidence="1" id="KW-0812">Transmembrane</keyword>
<reference evidence="2 3" key="1">
    <citation type="submission" date="2022-08" db="EMBL/GenBank/DDBJ databases">
        <title>Reclassification of Massilia species as members of the genera Telluria, Duganella, Pseudoduganella, Mokoshia gen. nov. and Zemynaea gen. nov. using orthogonal and non-orthogonal genome-based approaches.</title>
        <authorList>
            <person name="Bowman J.P."/>
        </authorList>
    </citation>
    <scope>NUCLEOTIDE SEQUENCE [LARGE SCALE GENOMIC DNA]</scope>
    <source>
        <strain evidence="2 3">JCM 31661</strain>
    </source>
</reference>
<keyword evidence="1" id="KW-1133">Transmembrane helix</keyword>
<feature type="transmembrane region" description="Helical" evidence="1">
    <location>
        <begin position="345"/>
        <end position="378"/>
    </location>
</feature>
<dbReference type="RefSeq" id="WP_258828231.1">
    <property type="nucleotide sequence ID" value="NZ_JANUHA010000008.1"/>
</dbReference>
<evidence type="ECO:0000313" key="2">
    <source>
        <dbReference type="EMBL" id="MCS0597201.1"/>
    </source>
</evidence>
<feature type="transmembrane region" description="Helical" evidence="1">
    <location>
        <begin position="62"/>
        <end position="86"/>
    </location>
</feature>
<feature type="transmembrane region" description="Helical" evidence="1">
    <location>
        <begin position="25"/>
        <end position="42"/>
    </location>
</feature>
<evidence type="ECO:0000256" key="1">
    <source>
        <dbReference type="SAM" id="Phobius"/>
    </source>
</evidence>
<dbReference type="Proteomes" id="UP001206572">
    <property type="component" value="Unassembled WGS sequence"/>
</dbReference>
<feature type="transmembrane region" description="Helical" evidence="1">
    <location>
        <begin position="495"/>
        <end position="517"/>
    </location>
</feature>
<protein>
    <recommendedName>
        <fullName evidence="4">ABC transporter permease</fullName>
    </recommendedName>
</protein>
<organism evidence="2 3">
    <name type="scientific">Massilia agri</name>
    <dbReference type="NCBI Taxonomy" id="1886785"/>
    <lineage>
        <taxon>Bacteria</taxon>
        <taxon>Pseudomonadati</taxon>
        <taxon>Pseudomonadota</taxon>
        <taxon>Betaproteobacteria</taxon>
        <taxon>Burkholderiales</taxon>
        <taxon>Oxalobacteraceae</taxon>
        <taxon>Telluria group</taxon>
        <taxon>Massilia</taxon>
    </lineage>
</organism>
<gene>
    <name evidence="2" type="ORF">NX780_12680</name>
</gene>
<feature type="transmembrane region" description="Helical" evidence="1">
    <location>
        <begin position="465"/>
        <end position="483"/>
    </location>
</feature>
<proteinExistence type="predicted"/>
<accession>A0ABT2ALS0</accession>
<name>A0ABT2ALS0_9BURK</name>
<feature type="transmembrane region" description="Helical" evidence="1">
    <location>
        <begin position="413"/>
        <end position="433"/>
    </location>
</feature>
<comment type="caution">
    <text evidence="2">The sequence shown here is derived from an EMBL/GenBank/DDBJ whole genome shotgun (WGS) entry which is preliminary data.</text>
</comment>
<evidence type="ECO:0008006" key="4">
    <source>
        <dbReference type="Google" id="ProtNLM"/>
    </source>
</evidence>